<protein>
    <recommendedName>
        <fullName evidence="4">VWA domain-containing protein</fullName>
    </recommendedName>
</protein>
<accession>A0ABW2L7H0</accession>
<evidence type="ECO:0000313" key="3">
    <source>
        <dbReference type="Proteomes" id="UP001596472"/>
    </source>
</evidence>
<dbReference type="EMBL" id="JBHTBS010000003">
    <property type="protein sequence ID" value="MFC7337026.1"/>
    <property type="molecule type" value="Genomic_DNA"/>
</dbReference>
<keyword evidence="1" id="KW-0812">Transmembrane</keyword>
<dbReference type="RefSeq" id="WP_379710947.1">
    <property type="nucleotide sequence ID" value="NZ_JBHTBS010000003.1"/>
</dbReference>
<keyword evidence="1" id="KW-0472">Membrane</keyword>
<keyword evidence="1" id="KW-1133">Transmembrane helix</keyword>
<evidence type="ECO:0008006" key="4">
    <source>
        <dbReference type="Google" id="ProtNLM"/>
    </source>
</evidence>
<comment type="caution">
    <text evidence="2">The sequence shown here is derived from an EMBL/GenBank/DDBJ whole genome shotgun (WGS) entry which is preliminary data.</text>
</comment>
<dbReference type="InterPro" id="IPR036465">
    <property type="entry name" value="vWFA_dom_sf"/>
</dbReference>
<organism evidence="2 3">
    <name type="scientific">Haloferula chungangensis</name>
    <dbReference type="NCBI Taxonomy" id="1048331"/>
    <lineage>
        <taxon>Bacteria</taxon>
        <taxon>Pseudomonadati</taxon>
        <taxon>Verrucomicrobiota</taxon>
        <taxon>Verrucomicrobiia</taxon>
        <taxon>Verrucomicrobiales</taxon>
        <taxon>Verrucomicrobiaceae</taxon>
        <taxon>Haloferula</taxon>
    </lineage>
</organism>
<reference evidence="3" key="1">
    <citation type="journal article" date="2019" name="Int. J. Syst. Evol. Microbiol.">
        <title>The Global Catalogue of Microorganisms (GCM) 10K type strain sequencing project: providing services to taxonomists for standard genome sequencing and annotation.</title>
        <authorList>
            <consortium name="The Broad Institute Genomics Platform"/>
            <consortium name="The Broad Institute Genome Sequencing Center for Infectious Disease"/>
            <person name="Wu L."/>
            <person name="Ma J."/>
        </authorList>
    </citation>
    <scope>NUCLEOTIDE SEQUENCE [LARGE SCALE GENOMIC DNA]</scope>
    <source>
        <strain evidence="3">CGMCC 4.1467</strain>
    </source>
</reference>
<evidence type="ECO:0000256" key="1">
    <source>
        <dbReference type="SAM" id="Phobius"/>
    </source>
</evidence>
<dbReference type="SUPFAM" id="SSF53300">
    <property type="entry name" value="vWA-like"/>
    <property type="match status" value="1"/>
</dbReference>
<sequence>MSQLLISPEGPDDLHVAEYAAQLDVLLSRQRRADTIQSVVVALIVIGLIAGILYFISLHFTERTTETIVAYAPPPPVEENPVDRPDMALGAKPKPTSASSSMARVIAAAVEAPVNVPMPEESNPTTLFGIDDDFTAGFGAGDGDGDGGGGSSFFGTPRPGRRVVYIVDFSESMRSNAEGGGTRLDAAKKELLRSISALKTGTAFNVVFFARTAWTIETEGPKHEDNGWNGLNEPPPIAWHPATDQVKAAFSKEVSGMSLGRGTVWFSPLKMAFSMTPQPDTIYMLSDGEPSDLDYTLNQVDLMNKGSVPVDTIALECPGKAADAMNELANETGGRFTLIYKGKAISGMGVEKYLSDDFDD</sequence>
<keyword evidence="3" id="KW-1185">Reference proteome</keyword>
<dbReference type="Proteomes" id="UP001596472">
    <property type="component" value="Unassembled WGS sequence"/>
</dbReference>
<dbReference type="Gene3D" id="3.40.50.410">
    <property type="entry name" value="von Willebrand factor, type A domain"/>
    <property type="match status" value="1"/>
</dbReference>
<gene>
    <name evidence="2" type="ORF">ACFQY0_07550</name>
</gene>
<evidence type="ECO:0000313" key="2">
    <source>
        <dbReference type="EMBL" id="MFC7337026.1"/>
    </source>
</evidence>
<feature type="transmembrane region" description="Helical" evidence="1">
    <location>
        <begin position="39"/>
        <end position="60"/>
    </location>
</feature>
<name>A0ABW2L7H0_9BACT</name>
<proteinExistence type="predicted"/>